<evidence type="ECO:0000313" key="6">
    <source>
        <dbReference type="Proteomes" id="UP001216253"/>
    </source>
</evidence>
<dbReference type="PANTHER" id="PTHR12151:SF25">
    <property type="entry name" value="LINALOOL DEHYDRATASE_ISOMERASE DOMAIN-CONTAINING PROTEIN"/>
    <property type="match status" value="1"/>
</dbReference>
<evidence type="ECO:0000259" key="4">
    <source>
        <dbReference type="PROSITE" id="PS51352"/>
    </source>
</evidence>
<feature type="signal peptide" evidence="3">
    <location>
        <begin position="1"/>
        <end position="26"/>
    </location>
</feature>
<dbReference type="Proteomes" id="UP001216253">
    <property type="component" value="Unassembled WGS sequence"/>
</dbReference>
<comment type="caution">
    <text evidence="5">The sequence shown here is derived from an EMBL/GenBank/DDBJ whole genome shotgun (WGS) entry which is preliminary data.</text>
</comment>
<organism evidence="5 6">
    <name type="scientific">Novosphingobium album</name>
    <name type="common">ex Liu et al. 2023</name>
    <dbReference type="NCBI Taxonomy" id="3031130"/>
    <lineage>
        <taxon>Bacteria</taxon>
        <taxon>Pseudomonadati</taxon>
        <taxon>Pseudomonadota</taxon>
        <taxon>Alphaproteobacteria</taxon>
        <taxon>Sphingomonadales</taxon>
        <taxon>Sphingomonadaceae</taxon>
        <taxon>Novosphingobium</taxon>
    </lineage>
</organism>
<evidence type="ECO:0000256" key="2">
    <source>
        <dbReference type="ARBA" id="ARBA00023008"/>
    </source>
</evidence>
<accession>A0ABT5WSZ0</accession>
<evidence type="ECO:0000256" key="1">
    <source>
        <dbReference type="ARBA" id="ARBA00010996"/>
    </source>
</evidence>
<evidence type="ECO:0000313" key="5">
    <source>
        <dbReference type="EMBL" id="MDE8653147.1"/>
    </source>
</evidence>
<dbReference type="InterPro" id="IPR013766">
    <property type="entry name" value="Thioredoxin_domain"/>
</dbReference>
<dbReference type="InterPro" id="IPR036249">
    <property type="entry name" value="Thioredoxin-like_sf"/>
</dbReference>
<keyword evidence="2" id="KW-0186">Copper</keyword>
<dbReference type="SUPFAM" id="SSF52833">
    <property type="entry name" value="Thioredoxin-like"/>
    <property type="match status" value="1"/>
</dbReference>
<keyword evidence="3" id="KW-0732">Signal</keyword>
<dbReference type="InterPro" id="IPR003782">
    <property type="entry name" value="SCO1/SenC"/>
</dbReference>
<name>A0ABT5WSZ0_9SPHN</name>
<dbReference type="PANTHER" id="PTHR12151">
    <property type="entry name" value="ELECTRON TRANSPORT PROTIN SCO1/SENC FAMILY MEMBER"/>
    <property type="match status" value="1"/>
</dbReference>
<dbReference type="CDD" id="cd02968">
    <property type="entry name" value="SCO"/>
    <property type="match status" value="1"/>
</dbReference>
<feature type="domain" description="Thioredoxin" evidence="4">
    <location>
        <begin position="42"/>
        <end position="211"/>
    </location>
</feature>
<keyword evidence="6" id="KW-1185">Reference proteome</keyword>
<gene>
    <name evidence="5" type="ORF">PYV00_15680</name>
</gene>
<dbReference type="PROSITE" id="PS51352">
    <property type="entry name" value="THIOREDOXIN_2"/>
    <property type="match status" value="1"/>
</dbReference>
<proteinExistence type="inferred from homology"/>
<reference evidence="5 6" key="1">
    <citation type="submission" date="2023-03" db="EMBL/GenBank/DDBJ databases">
        <title>NovoSphingobium album sp. nov. isolated from polycyclic aromatic hydrocarbons- and heavy-metal polluted soil.</title>
        <authorList>
            <person name="Liu Z."/>
            <person name="Wang K."/>
        </authorList>
    </citation>
    <scope>NUCLEOTIDE SEQUENCE [LARGE SCALE GENOMIC DNA]</scope>
    <source>
        <strain evidence="5 6">H3SJ31-1</strain>
    </source>
</reference>
<dbReference type="EMBL" id="JARESE010000050">
    <property type="protein sequence ID" value="MDE8653147.1"/>
    <property type="molecule type" value="Genomic_DNA"/>
</dbReference>
<dbReference type="RefSeq" id="WP_275229251.1">
    <property type="nucleotide sequence ID" value="NZ_JARESE010000050.1"/>
</dbReference>
<dbReference type="Gene3D" id="3.40.30.10">
    <property type="entry name" value="Glutaredoxin"/>
    <property type="match status" value="1"/>
</dbReference>
<protein>
    <submittedName>
        <fullName evidence="5">SCO family protein</fullName>
    </submittedName>
</protein>
<comment type="similarity">
    <text evidence="1">Belongs to the SCO1/2 family.</text>
</comment>
<dbReference type="Pfam" id="PF02630">
    <property type="entry name" value="SCO1-SenC"/>
    <property type="match status" value="1"/>
</dbReference>
<evidence type="ECO:0000256" key="3">
    <source>
        <dbReference type="SAM" id="SignalP"/>
    </source>
</evidence>
<sequence>MNRHAMTYHRTLAALLLPLLPLALTACGSGGAPTAPAQRPPLEGAAIGGPFTLVDKDGKTVRWQDFAGKYRIVYFGYTFCPDACPFDVQAMMMGFNRFAQAHPGEAAKVQPIFISIDPRRDTPAVVGQWTAAFSPRLLGLTGTPEQVAGAAKAFAVYYAKGKDTTGGYLMDHSRIAYLMDPEGKPLAMLPVDKGVADKGAAVAAELEKWVK</sequence>
<feature type="chain" id="PRO_5045210395" evidence="3">
    <location>
        <begin position="27"/>
        <end position="211"/>
    </location>
</feature>
<dbReference type="PROSITE" id="PS51257">
    <property type="entry name" value="PROKAR_LIPOPROTEIN"/>
    <property type="match status" value="1"/>
</dbReference>